<organism evidence="1 2">
    <name type="scientific">Otus sunia</name>
    <name type="common">Oriental scops-owl</name>
    <dbReference type="NCBI Taxonomy" id="257818"/>
    <lineage>
        <taxon>Eukaryota</taxon>
        <taxon>Metazoa</taxon>
        <taxon>Chordata</taxon>
        <taxon>Craniata</taxon>
        <taxon>Vertebrata</taxon>
        <taxon>Euteleostomi</taxon>
        <taxon>Archelosauria</taxon>
        <taxon>Archosauria</taxon>
        <taxon>Dinosauria</taxon>
        <taxon>Saurischia</taxon>
        <taxon>Theropoda</taxon>
        <taxon>Coelurosauria</taxon>
        <taxon>Aves</taxon>
        <taxon>Neognathae</taxon>
        <taxon>Neoaves</taxon>
        <taxon>Telluraves</taxon>
        <taxon>Strigiformes</taxon>
        <taxon>Strigidae</taxon>
        <taxon>Otus</taxon>
    </lineage>
</organism>
<protein>
    <submittedName>
        <fullName evidence="1">Uncharacterized protein</fullName>
    </submittedName>
</protein>
<accession>A0A8C8ADN4</accession>
<dbReference type="Ensembl" id="ENSOSUT00000004429.1">
    <property type="protein sequence ID" value="ENSOSUP00000004289.1"/>
    <property type="gene ID" value="ENSOSUG00000003142.1"/>
</dbReference>
<dbReference type="Proteomes" id="UP000694552">
    <property type="component" value="Unplaced"/>
</dbReference>
<reference evidence="1" key="1">
    <citation type="submission" date="2025-08" db="UniProtKB">
        <authorList>
            <consortium name="Ensembl"/>
        </authorList>
    </citation>
    <scope>IDENTIFICATION</scope>
</reference>
<proteinExistence type="predicted"/>
<dbReference type="AlphaFoldDB" id="A0A8C8ADN4"/>
<evidence type="ECO:0000313" key="1">
    <source>
        <dbReference type="Ensembl" id="ENSOSUP00000004289.1"/>
    </source>
</evidence>
<keyword evidence="2" id="KW-1185">Reference proteome</keyword>
<evidence type="ECO:0000313" key="2">
    <source>
        <dbReference type="Proteomes" id="UP000694552"/>
    </source>
</evidence>
<sequence>MSFIVKFLNSCVLQQRGDLGHKFLNMLDENNHLIQYINPNLLWTG</sequence>
<name>A0A8C8ADN4_9STRI</name>
<reference evidence="1" key="2">
    <citation type="submission" date="2025-09" db="UniProtKB">
        <authorList>
            <consortium name="Ensembl"/>
        </authorList>
    </citation>
    <scope>IDENTIFICATION</scope>
</reference>